<dbReference type="PROSITE" id="PS00061">
    <property type="entry name" value="ADH_SHORT"/>
    <property type="match status" value="1"/>
</dbReference>
<evidence type="ECO:0000256" key="8">
    <source>
        <dbReference type="ARBA" id="ARBA00023002"/>
    </source>
</evidence>
<dbReference type="Pfam" id="PF13561">
    <property type="entry name" value="adh_short_C2"/>
    <property type="match status" value="1"/>
</dbReference>
<dbReference type="NCBIfam" id="NF009466">
    <property type="entry name" value="PRK12826.1-2"/>
    <property type="match status" value="1"/>
</dbReference>
<evidence type="ECO:0000256" key="6">
    <source>
        <dbReference type="ARBA" id="ARBA00022832"/>
    </source>
</evidence>
<dbReference type="UniPathway" id="UPA00094"/>
<evidence type="ECO:0000256" key="11">
    <source>
        <dbReference type="ARBA" id="ARBA00048508"/>
    </source>
</evidence>
<dbReference type="PANTHER" id="PTHR42879">
    <property type="entry name" value="3-OXOACYL-(ACYL-CARRIER-PROTEIN) REDUCTASE"/>
    <property type="match status" value="1"/>
</dbReference>
<evidence type="ECO:0000256" key="9">
    <source>
        <dbReference type="ARBA" id="ARBA00023098"/>
    </source>
</evidence>
<dbReference type="AlphaFoldDB" id="A0A2G5NSB1"/>
<evidence type="ECO:0000313" key="17">
    <source>
        <dbReference type="Proteomes" id="UP000229523"/>
    </source>
</evidence>
<keyword evidence="7 13" id="KW-0521">NADP</keyword>
<dbReference type="Proteomes" id="UP000229523">
    <property type="component" value="Unassembled WGS sequence"/>
</dbReference>
<dbReference type="PANTHER" id="PTHR42879:SF2">
    <property type="entry name" value="3-OXOACYL-[ACYL-CARRIER-PROTEIN] REDUCTASE FABG"/>
    <property type="match status" value="1"/>
</dbReference>
<dbReference type="InterPro" id="IPR036291">
    <property type="entry name" value="NAD(P)-bd_dom_sf"/>
</dbReference>
<dbReference type="NCBIfam" id="TIGR01830">
    <property type="entry name" value="3oxo_ACP_reduc"/>
    <property type="match status" value="1"/>
</dbReference>
<evidence type="ECO:0000256" key="5">
    <source>
        <dbReference type="ARBA" id="ARBA00022516"/>
    </source>
</evidence>
<dbReference type="InterPro" id="IPR011284">
    <property type="entry name" value="3oxo_ACP_reduc"/>
</dbReference>
<reference evidence="16 17" key="1">
    <citation type="journal article" date="2018" name="Front. Microbiol.">
        <title>Description and Comparative Genomics of Macrococcus caseolyticus subsp. hominis subsp. nov., Macrococcus goetzii sp. nov., Macrococcus epidermidis sp. nov., and Macrococcus bohemicus sp. nov., Novel Macrococci From Human Clinical Material With Virulence Potential and Suspected Uptake of Foreign DNA by Natural Transformation.</title>
        <authorList>
            <person name="Maslanova I."/>
            <person name="Wertheimer Z."/>
            <person name="Sedlacek I."/>
            <person name="Svec P."/>
            <person name="Indrakova A."/>
            <person name="Kovarovic V."/>
            <person name="Schumann P."/>
            <person name="Sproer C."/>
            <person name="Kralova S."/>
            <person name="Sedo O."/>
            <person name="Kristofova L."/>
            <person name="Vrbovska V."/>
            <person name="Fuzik T."/>
            <person name="Petras P."/>
            <person name="Zdrahal Z."/>
            <person name="Ruzickova V."/>
            <person name="Doskar J."/>
            <person name="Pantucek R."/>
        </authorList>
    </citation>
    <scope>NUCLEOTIDE SEQUENCE [LARGE SCALE GENOMIC DNA]</scope>
    <source>
        <strain evidence="16 17">CCM 4927</strain>
    </source>
</reference>
<dbReference type="PRINTS" id="PR00080">
    <property type="entry name" value="SDRFAMILY"/>
</dbReference>
<comment type="subunit">
    <text evidence="4 14">Homotetramer.</text>
</comment>
<evidence type="ECO:0000256" key="10">
    <source>
        <dbReference type="ARBA" id="ARBA00023160"/>
    </source>
</evidence>
<dbReference type="CDD" id="cd05333">
    <property type="entry name" value="BKR_SDR_c"/>
    <property type="match status" value="1"/>
</dbReference>
<dbReference type="InterPro" id="IPR057326">
    <property type="entry name" value="KR_dom"/>
</dbReference>
<feature type="binding site" evidence="13">
    <location>
        <begin position="59"/>
        <end position="60"/>
    </location>
    <ligand>
        <name>NADP(+)</name>
        <dbReference type="ChEBI" id="CHEBI:58349"/>
    </ligand>
</feature>
<dbReference type="PRINTS" id="PR00081">
    <property type="entry name" value="GDHRDH"/>
</dbReference>
<evidence type="ECO:0000256" key="4">
    <source>
        <dbReference type="ARBA" id="ARBA00011881"/>
    </source>
</evidence>
<dbReference type="RefSeq" id="WP_099577644.1">
    <property type="nucleotide sequence ID" value="NZ_MJBI02000001.1"/>
</dbReference>
<evidence type="ECO:0000259" key="15">
    <source>
        <dbReference type="SMART" id="SM00822"/>
    </source>
</evidence>
<dbReference type="EMBL" id="MJBI02000001">
    <property type="protein sequence ID" value="RAI82842.1"/>
    <property type="molecule type" value="Genomic_DNA"/>
</dbReference>
<dbReference type="EC" id="1.1.1.100" evidence="14"/>
<evidence type="ECO:0000256" key="14">
    <source>
        <dbReference type="RuleBase" id="RU366074"/>
    </source>
</evidence>
<keyword evidence="8 14" id="KW-0560">Oxidoreductase</keyword>
<feature type="binding site" evidence="13">
    <location>
        <begin position="8"/>
        <end position="11"/>
    </location>
    <ligand>
        <name>NADP(+)</name>
        <dbReference type="ChEBI" id="CHEBI:58349"/>
    </ligand>
</feature>
<evidence type="ECO:0000256" key="3">
    <source>
        <dbReference type="ARBA" id="ARBA00006484"/>
    </source>
</evidence>
<keyword evidence="10 14" id="KW-0275">Fatty acid biosynthesis</keyword>
<dbReference type="GO" id="GO:0004316">
    <property type="term" value="F:3-oxoacyl-[acyl-carrier-protein] reductase (NADPH) activity"/>
    <property type="evidence" value="ECO:0007669"/>
    <property type="project" value="UniProtKB-UniRule"/>
</dbReference>
<keyword evidence="9 14" id="KW-0443">Lipid metabolism</keyword>
<comment type="pathway">
    <text evidence="2 14">Lipid metabolism; fatty acid biosynthesis.</text>
</comment>
<keyword evidence="6 14" id="KW-0276">Fatty acid metabolism</keyword>
<evidence type="ECO:0000256" key="12">
    <source>
        <dbReference type="PIRSR" id="PIRSR611284-1"/>
    </source>
</evidence>
<dbReference type="Gene3D" id="3.40.50.720">
    <property type="entry name" value="NAD(P)-binding Rossmann-like Domain"/>
    <property type="match status" value="1"/>
</dbReference>
<feature type="domain" description="Ketoreductase" evidence="15">
    <location>
        <begin position="2"/>
        <end position="182"/>
    </location>
</feature>
<dbReference type="GO" id="GO:0051287">
    <property type="term" value="F:NAD binding"/>
    <property type="evidence" value="ECO:0007669"/>
    <property type="project" value="UniProtKB-UniRule"/>
</dbReference>
<feature type="binding site" evidence="13">
    <location>
        <begin position="151"/>
        <end position="155"/>
    </location>
    <ligand>
        <name>NADP(+)</name>
        <dbReference type="ChEBI" id="CHEBI:58349"/>
    </ligand>
</feature>
<evidence type="ECO:0000256" key="1">
    <source>
        <dbReference type="ARBA" id="ARBA00002607"/>
    </source>
</evidence>
<protein>
    <recommendedName>
        <fullName evidence="14">3-oxoacyl-[acyl-carrier-protein] reductase</fullName>
        <ecNumber evidence="14">1.1.1.100</ecNumber>
    </recommendedName>
</protein>
<comment type="similarity">
    <text evidence="3 14">Belongs to the short-chain dehydrogenases/reductases (SDR) family.</text>
</comment>
<accession>A0A2G5NSB1</accession>
<name>A0A2G5NSB1_9STAP</name>
<comment type="caution">
    <text evidence="16">The sequence shown here is derived from an EMBL/GenBank/DDBJ whole genome shotgun (WGS) entry which is preliminary data.</text>
</comment>
<sequence>MALAIVTGSSRGIGEATAIKLAEDGFDVLVNYSGNQERAEAVVAKIEALGQKAIAVKANVSDAEEVKEMVRIAIETFGSIDVVVNNAGITRDNLTMRMKSEDFDDVIATNLKGVFNVVQSVTRQMLKQRSGVIINMSSVVGALGNAGQANYVASKAGVEGLTKTFAREFASRGVRVNAVAPGFIVSDMTDKLGADLVEGMKQQIPLGTLGEVNDIAEAVSFLASNKAKYITGQTLHVNGGMFMN</sequence>
<dbReference type="InterPro" id="IPR050259">
    <property type="entry name" value="SDR"/>
</dbReference>
<dbReference type="InterPro" id="IPR002347">
    <property type="entry name" value="SDR_fam"/>
</dbReference>
<feature type="binding site" evidence="13">
    <location>
        <position position="184"/>
    </location>
    <ligand>
        <name>NADP(+)</name>
        <dbReference type="ChEBI" id="CHEBI:58349"/>
    </ligand>
</feature>
<keyword evidence="5 14" id="KW-0444">Lipid biosynthesis</keyword>
<comment type="function">
    <text evidence="1 14">Catalyzes the NADPH-dependent reduction of beta-ketoacyl-ACP substrates to beta-hydroxyacyl-ACP products, the first reductive step in the elongation cycle of fatty acid biosynthesis.</text>
</comment>
<dbReference type="NCBIfam" id="NF005559">
    <property type="entry name" value="PRK07231.1"/>
    <property type="match status" value="1"/>
</dbReference>
<dbReference type="InterPro" id="IPR020904">
    <property type="entry name" value="Sc_DH/Rdtase_CS"/>
</dbReference>
<dbReference type="SMART" id="SM00822">
    <property type="entry name" value="PKS_KR"/>
    <property type="match status" value="1"/>
</dbReference>
<proteinExistence type="inferred from homology"/>
<feature type="binding site" evidence="13">
    <location>
        <position position="86"/>
    </location>
    <ligand>
        <name>NADP(+)</name>
        <dbReference type="ChEBI" id="CHEBI:58349"/>
    </ligand>
</feature>
<dbReference type="FunFam" id="3.40.50.720:FF:000037">
    <property type="entry name" value="3-oxoacyl-[acyl-carrier-protein] reductase FabG"/>
    <property type="match status" value="1"/>
</dbReference>
<evidence type="ECO:0000256" key="2">
    <source>
        <dbReference type="ARBA" id="ARBA00005194"/>
    </source>
</evidence>
<keyword evidence="17" id="KW-1185">Reference proteome</keyword>
<evidence type="ECO:0000256" key="7">
    <source>
        <dbReference type="ARBA" id="ARBA00022857"/>
    </source>
</evidence>
<evidence type="ECO:0000256" key="13">
    <source>
        <dbReference type="PIRSR" id="PIRSR611284-2"/>
    </source>
</evidence>
<gene>
    <name evidence="16" type="primary">fabG</name>
    <name evidence="16" type="ORF">BFS35_003915</name>
</gene>
<evidence type="ECO:0000313" key="16">
    <source>
        <dbReference type="EMBL" id="RAI82842.1"/>
    </source>
</evidence>
<feature type="active site" description="Proton acceptor" evidence="12">
    <location>
        <position position="151"/>
    </location>
</feature>
<dbReference type="GO" id="GO:0006633">
    <property type="term" value="P:fatty acid biosynthetic process"/>
    <property type="evidence" value="ECO:0007669"/>
    <property type="project" value="UniProtKB-UniPathway"/>
</dbReference>
<organism evidence="16 17">
    <name type="scientific">Macrococcoides goetzii</name>
    <dbReference type="NCBI Taxonomy" id="1891097"/>
    <lineage>
        <taxon>Bacteria</taxon>
        <taxon>Bacillati</taxon>
        <taxon>Bacillota</taxon>
        <taxon>Bacilli</taxon>
        <taxon>Bacillales</taxon>
        <taxon>Staphylococcaceae</taxon>
        <taxon>Macrococcoides</taxon>
    </lineage>
</organism>
<dbReference type="SUPFAM" id="SSF51735">
    <property type="entry name" value="NAD(P)-binding Rossmann-fold domains"/>
    <property type="match status" value="1"/>
</dbReference>
<comment type="catalytic activity">
    <reaction evidence="11 14">
        <text>a (3R)-hydroxyacyl-[ACP] + NADP(+) = a 3-oxoacyl-[ACP] + NADPH + H(+)</text>
        <dbReference type="Rhea" id="RHEA:17397"/>
        <dbReference type="Rhea" id="RHEA-COMP:9916"/>
        <dbReference type="Rhea" id="RHEA-COMP:9945"/>
        <dbReference type="ChEBI" id="CHEBI:15378"/>
        <dbReference type="ChEBI" id="CHEBI:57783"/>
        <dbReference type="ChEBI" id="CHEBI:58349"/>
        <dbReference type="ChEBI" id="CHEBI:78776"/>
        <dbReference type="ChEBI" id="CHEBI:78827"/>
        <dbReference type="EC" id="1.1.1.100"/>
    </reaction>
</comment>